<protein>
    <recommendedName>
        <fullName evidence="4">Pentatricopeptide repeat-containing protein</fullName>
    </recommendedName>
</protein>
<dbReference type="NCBIfam" id="TIGR00756">
    <property type="entry name" value="PPR"/>
    <property type="match status" value="1"/>
</dbReference>
<dbReference type="Gene3D" id="1.25.40.10">
    <property type="entry name" value="Tetratricopeptide repeat domain"/>
    <property type="match status" value="1"/>
</dbReference>
<sequence>MAPAASHGAFGSHATLRFNAVMNAHAESGDPAGAAAWFGRLCEAGLRPTAASFRVLLKSCGRGGDAAAAWRWLGAMAEAAVEVDAAAWRLRAAHGPPASRRTGPSSPRWARRWARGGGRSCARNSAGQCMPRPAVRRAPGPGGAKVVPPRERRVDPPPSDLYILCWNCGAHCSQRPLLKARCRNRLEMGTKVALDRILAG</sequence>
<dbReference type="InterPro" id="IPR011990">
    <property type="entry name" value="TPR-like_helical_dom_sf"/>
</dbReference>
<dbReference type="Proteomes" id="UP001189429">
    <property type="component" value="Unassembled WGS sequence"/>
</dbReference>
<feature type="region of interest" description="Disordered" evidence="1">
    <location>
        <begin position="130"/>
        <end position="153"/>
    </location>
</feature>
<evidence type="ECO:0000256" key="1">
    <source>
        <dbReference type="SAM" id="MobiDB-lite"/>
    </source>
</evidence>
<evidence type="ECO:0008006" key="4">
    <source>
        <dbReference type="Google" id="ProtNLM"/>
    </source>
</evidence>
<dbReference type="EMBL" id="CAUYUJ010019137">
    <property type="protein sequence ID" value="CAK0888831.1"/>
    <property type="molecule type" value="Genomic_DNA"/>
</dbReference>
<comment type="caution">
    <text evidence="2">The sequence shown here is derived from an EMBL/GenBank/DDBJ whole genome shotgun (WGS) entry which is preliminary data.</text>
</comment>
<reference evidence="2" key="1">
    <citation type="submission" date="2023-10" db="EMBL/GenBank/DDBJ databases">
        <authorList>
            <person name="Chen Y."/>
            <person name="Shah S."/>
            <person name="Dougan E. K."/>
            <person name="Thang M."/>
            <person name="Chan C."/>
        </authorList>
    </citation>
    <scope>NUCLEOTIDE SEQUENCE [LARGE SCALE GENOMIC DNA]</scope>
</reference>
<evidence type="ECO:0000313" key="2">
    <source>
        <dbReference type="EMBL" id="CAK0888831.1"/>
    </source>
</evidence>
<keyword evidence="3" id="KW-1185">Reference proteome</keyword>
<accession>A0ABN9WQ55</accession>
<gene>
    <name evidence="2" type="ORF">PCOR1329_LOCUS69545</name>
</gene>
<organism evidence="2 3">
    <name type="scientific">Prorocentrum cordatum</name>
    <dbReference type="NCBI Taxonomy" id="2364126"/>
    <lineage>
        <taxon>Eukaryota</taxon>
        <taxon>Sar</taxon>
        <taxon>Alveolata</taxon>
        <taxon>Dinophyceae</taxon>
        <taxon>Prorocentrales</taxon>
        <taxon>Prorocentraceae</taxon>
        <taxon>Prorocentrum</taxon>
    </lineage>
</organism>
<name>A0ABN9WQ55_9DINO</name>
<feature type="compositionally biased region" description="Low complexity" evidence="1">
    <location>
        <begin position="131"/>
        <end position="147"/>
    </location>
</feature>
<evidence type="ECO:0000313" key="3">
    <source>
        <dbReference type="Proteomes" id="UP001189429"/>
    </source>
</evidence>
<proteinExistence type="predicted"/>
<dbReference type="InterPro" id="IPR002885">
    <property type="entry name" value="PPR_rpt"/>
</dbReference>